<gene>
    <name evidence="1" type="ORF">LCGC14_1653990</name>
</gene>
<accession>A0A0F9HWT0</accession>
<comment type="caution">
    <text evidence="1">The sequence shown here is derived from an EMBL/GenBank/DDBJ whole genome shotgun (WGS) entry which is preliminary data.</text>
</comment>
<feature type="non-terminal residue" evidence="1">
    <location>
        <position position="1"/>
    </location>
</feature>
<organism evidence="1">
    <name type="scientific">marine sediment metagenome</name>
    <dbReference type="NCBI Taxonomy" id="412755"/>
    <lineage>
        <taxon>unclassified sequences</taxon>
        <taxon>metagenomes</taxon>
        <taxon>ecological metagenomes</taxon>
    </lineage>
</organism>
<proteinExistence type="predicted"/>
<sequence>DAPPTVDNGAGGLTTRELRSQVSGWSIEKAAEYLARERAQAEPRSTAVAILQDRIQKGD</sequence>
<evidence type="ECO:0000313" key="1">
    <source>
        <dbReference type="EMBL" id="KKM19602.1"/>
    </source>
</evidence>
<dbReference type="AlphaFoldDB" id="A0A0F9HWT0"/>
<reference evidence="1" key="1">
    <citation type="journal article" date="2015" name="Nature">
        <title>Complex archaea that bridge the gap between prokaryotes and eukaryotes.</title>
        <authorList>
            <person name="Spang A."/>
            <person name="Saw J.H."/>
            <person name="Jorgensen S.L."/>
            <person name="Zaremba-Niedzwiedzka K."/>
            <person name="Martijn J."/>
            <person name="Lind A.E."/>
            <person name="van Eijk R."/>
            <person name="Schleper C."/>
            <person name="Guy L."/>
            <person name="Ettema T.J."/>
        </authorList>
    </citation>
    <scope>NUCLEOTIDE SEQUENCE</scope>
</reference>
<name>A0A0F9HWT0_9ZZZZ</name>
<dbReference type="EMBL" id="LAZR01013950">
    <property type="protein sequence ID" value="KKM19602.1"/>
    <property type="molecule type" value="Genomic_DNA"/>
</dbReference>
<protein>
    <submittedName>
        <fullName evidence="1">Uncharacterized protein</fullName>
    </submittedName>
</protein>